<comment type="subcellular location">
    <subcellularLocation>
        <location evidence="9">Cell membrane</location>
        <topology evidence="9">Single-pass membrane protein</topology>
    </subcellularLocation>
    <subcellularLocation>
        <location evidence="1">Membrane</location>
        <topology evidence="1">Single-pass membrane protein</topology>
    </subcellularLocation>
</comment>
<evidence type="ECO:0000256" key="3">
    <source>
        <dbReference type="ARBA" id="ARBA00022475"/>
    </source>
</evidence>
<keyword evidence="5 9" id="KW-0653">Protein transport</keyword>
<dbReference type="EMBL" id="CP108110">
    <property type="protein sequence ID" value="WUQ84441.1"/>
    <property type="molecule type" value="Genomic_DNA"/>
</dbReference>
<evidence type="ECO:0000256" key="6">
    <source>
        <dbReference type="ARBA" id="ARBA00022989"/>
    </source>
</evidence>
<evidence type="ECO:0000256" key="1">
    <source>
        <dbReference type="ARBA" id="ARBA00004167"/>
    </source>
</evidence>
<keyword evidence="4 9" id="KW-0812">Transmembrane</keyword>
<keyword evidence="2 9" id="KW-0813">Transport</keyword>
<comment type="similarity">
    <text evidence="9">Belongs to the TatB family.</text>
</comment>
<evidence type="ECO:0000256" key="7">
    <source>
        <dbReference type="ARBA" id="ARBA00023010"/>
    </source>
</evidence>
<keyword evidence="12" id="KW-1185">Reference proteome</keyword>
<evidence type="ECO:0000313" key="12">
    <source>
        <dbReference type="Proteomes" id="UP001432222"/>
    </source>
</evidence>
<feature type="compositionally biased region" description="Low complexity" evidence="10">
    <location>
        <begin position="122"/>
        <end position="138"/>
    </location>
</feature>
<dbReference type="Gene3D" id="1.20.5.3310">
    <property type="match status" value="1"/>
</dbReference>
<accession>A0ABZ1U0K0</accession>
<keyword evidence="8 9" id="KW-0472">Membrane</keyword>
<evidence type="ECO:0000256" key="10">
    <source>
        <dbReference type="SAM" id="MobiDB-lite"/>
    </source>
</evidence>
<evidence type="ECO:0000256" key="9">
    <source>
        <dbReference type="HAMAP-Rule" id="MF_00237"/>
    </source>
</evidence>
<evidence type="ECO:0000256" key="8">
    <source>
        <dbReference type="ARBA" id="ARBA00023136"/>
    </source>
</evidence>
<dbReference type="HAMAP" id="MF_00237">
    <property type="entry name" value="TatB"/>
    <property type="match status" value="1"/>
</dbReference>
<evidence type="ECO:0000256" key="2">
    <source>
        <dbReference type="ARBA" id="ARBA00022448"/>
    </source>
</evidence>
<name>A0ABZ1U0K0_9ACTN</name>
<dbReference type="Proteomes" id="UP001432222">
    <property type="component" value="Chromosome"/>
</dbReference>
<comment type="subunit">
    <text evidence="9">The Tat system comprises two distinct complexes: a TatABC complex, containing multiple copies of TatA, TatB and TatC subunits, and a separate TatA complex, containing only TatA subunits. Substrates initially bind to the TatABC complex, which probably triggers association of the separate TatA complex to form the active translocon.</text>
</comment>
<proteinExistence type="inferred from homology"/>
<protein>
    <recommendedName>
        <fullName evidence="9">Sec-independent protein translocase protein TatB</fullName>
    </recommendedName>
</protein>
<sequence>MFSDVGTLEVLTLAIMAIVIFGPDKLPKLIQDTMGFIRKIRSFADTAKEDIRSELGPEFKDFEFEDLNPKTFVRKQLMGGEEDPLGLKDMRESLDIRSVLDDKPAAPVNGNGRSGSVSFDKPAAAPAAATAGAPLTPGERPPFDPDAT</sequence>
<organism evidence="11 12">
    <name type="scientific">Kitasatospora purpeofusca</name>
    <dbReference type="NCBI Taxonomy" id="67352"/>
    <lineage>
        <taxon>Bacteria</taxon>
        <taxon>Bacillati</taxon>
        <taxon>Actinomycetota</taxon>
        <taxon>Actinomycetes</taxon>
        <taxon>Kitasatosporales</taxon>
        <taxon>Streptomycetaceae</taxon>
        <taxon>Kitasatospora</taxon>
    </lineage>
</organism>
<keyword evidence="6 9" id="KW-1133">Transmembrane helix</keyword>
<evidence type="ECO:0000256" key="4">
    <source>
        <dbReference type="ARBA" id="ARBA00022692"/>
    </source>
</evidence>
<feature type="region of interest" description="Disordered" evidence="10">
    <location>
        <begin position="98"/>
        <end position="148"/>
    </location>
</feature>
<dbReference type="InterPro" id="IPR018448">
    <property type="entry name" value="TatB"/>
</dbReference>
<reference evidence="11" key="1">
    <citation type="submission" date="2022-10" db="EMBL/GenBank/DDBJ databases">
        <title>The complete genomes of actinobacterial strains from the NBC collection.</title>
        <authorList>
            <person name="Joergensen T.S."/>
            <person name="Alvarez Arevalo M."/>
            <person name="Sterndorff E.B."/>
            <person name="Faurdal D."/>
            <person name="Vuksanovic O."/>
            <person name="Mourched A.-S."/>
            <person name="Charusanti P."/>
            <person name="Shaw S."/>
            <person name="Blin K."/>
            <person name="Weber T."/>
        </authorList>
    </citation>
    <scope>NUCLEOTIDE SEQUENCE</scope>
    <source>
        <strain evidence="11">NBC_00222</strain>
    </source>
</reference>
<comment type="function">
    <text evidence="9">Part of the twin-arginine translocation (Tat) system that transports large folded proteins containing a characteristic twin-arginine motif in their signal peptide across membranes. Together with TatC, TatB is part of a receptor directly interacting with Tat signal peptides. TatB may form an oligomeric binding site that transiently accommodates folded Tat precursor proteins before their translocation.</text>
</comment>
<dbReference type="InterPro" id="IPR003369">
    <property type="entry name" value="TatA/B/E"/>
</dbReference>
<keyword evidence="7 9" id="KW-0811">Translocation</keyword>
<dbReference type="NCBIfam" id="NF002377">
    <property type="entry name" value="PRK01371.1-4"/>
    <property type="match status" value="1"/>
</dbReference>
<gene>
    <name evidence="9" type="primary">tatB</name>
    <name evidence="11" type="ORF">OHA16_16580</name>
</gene>
<keyword evidence="3 9" id="KW-1003">Cell membrane</keyword>
<dbReference type="PRINTS" id="PR01506">
    <property type="entry name" value="TATBPROTEIN"/>
</dbReference>
<dbReference type="Pfam" id="PF02416">
    <property type="entry name" value="TatA_B_E"/>
    <property type="match status" value="1"/>
</dbReference>
<evidence type="ECO:0000313" key="11">
    <source>
        <dbReference type="EMBL" id="WUQ84441.1"/>
    </source>
</evidence>
<dbReference type="RefSeq" id="WP_328955299.1">
    <property type="nucleotide sequence ID" value="NZ_CP108110.1"/>
</dbReference>
<evidence type="ECO:0000256" key="5">
    <source>
        <dbReference type="ARBA" id="ARBA00022927"/>
    </source>
</evidence>